<proteinExistence type="predicted"/>
<gene>
    <name evidence="1" type="ORF">KKI46_08880</name>
</gene>
<name>A0ABX8G578_EXIAC</name>
<sequence length="130" mass="15385">MASSITYNDLTPLADKRFIVVELKHAEDFQRLYSYIHSHASWNDLVIWSTKPYVFRIEYRTHYYSERPEKTVIVSMQENMSVFAFSYDADVVNVVSNQPFFETSDRLFQTLPDFVIPTLIDDTEDIQKKE</sequence>
<evidence type="ECO:0000313" key="2">
    <source>
        <dbReference type="Proteomes" id="UP000679498"/>
    </source>
</evidence>
<accession>A0ABX8G578</accession>
<organism evidence="1 2">
    <name type="scientific">Exiguobacterium acetylicum</name>
    <name type="common">Brevibacterium acetylicum</name>
    <dbReference type="NCBI Taxonomy" id="41170"/>
    <lineage>
        <taxon>Bacteria</taxon>
        <taxon>Bacillati</taxon>
        <taxon>Bacillota</taxon>
        <taxon>Bacilli</taxon>
        <taxon>Bacillales</taxon>
        <taxon>Bacillales Family XII. Incertae Sedis</taxon>
        <taxon>Exiguobacterium</taxon>
    </lineage>
</organism>
<dbReference type="EMBL" id="CP075897">
    <property type="protein sequence ID" value="QWB28718.1"/>
    <property type="molecule type" value="Genomic_DNA"/>
</dbReference>
<dbReference type="Proteomes" id="UP000679498">
    <property type="component" value="Chromosome"/>
</dbReference>
<evidence type="ECO:0000313" key="1">
    <source>
        <dbReference type="EMBL" id="QWB28718.1"/>
    </source>
</evidence>
<reference evidence="1 2" key="1">
    <citation type="submission" date="2021-05" db="EMBL/GenBank/DDBJ databases">
        <title>Biocontrol using Exiguobacterium acetylicum SI17 against litchi downy blight caused by Peronophythora litchii.</title>
        <authorList>
            <person name="Zheng L."/>
        </authorList>
    </citation>
    <scope>NUCLEOTIDE SEQUENCE [LARGE SCALE GENOMIC DNA]</scope>
    <source>
        <strain evidence="1 2">SI17</strain>
    </source>
</reference>
<dbReference type="RefSeq" id="WP_069940735.1">
    <property type="nucleotide sequence ID" value="NZ_CP075897.1"/>
</dbReference>
<dbReference type="GeneID" id="88811786"/>
<keyword evidence="2" id="KW-1185">Reference proteome</keyword>
<protein>
    <submittedName>
        <fullName evidence="1">Uncharacterized protein</fullName>
    </submittedName>
</protein>